<dbReference type="RefSeq" id="WP_053235010.1">
    <property type="nucleotide sequence ID" value="NZ_CP011125.1"/>
</dbReference>
<dbReference type="KEGG" id="samy:DB32_004940"/>
<sequence length="310" mass="32706">MSKRSALVITVVASILGACTSRGTPGREATFAECTNGVDDDDDGLLDCADTTCGAHCEGGNGGGDASVPRDSGPRVDARITCDAPLDVVFVIDVSTSMREEAERLRTGVESIWNAAQDLTSNTQFGLVVFVDDAVAVNGCSPFASIASLQSELMRWRDFCASNRSPSSDLQNTDCTENSLDALHLAATTCPWRAGATRVIVHVTDDTFAERPQRLSDAVTVQHTYAEVASELVTRELRVGAFAVPGAGEPCGAGSSPDVGRGFHAPFGAMPSLPMQTRGRAYDLRAVRSGSLDMAASITELLADEYCTLF</sequence>
<evidence type="ECO:0000313" key="1">
    <source>
        <dbReference type="EMBL" id="AKF07791.1"/>
    </source>
</evidence>
<dbReference type="EMBL" id="CP011125">
    <property type="protein sequence ID" value="AKF07791.1"/>
    <property type="molecule type" value="Genomic_DNA"/>
</dbReference>
<dbReference type="Proteomes" id="UP000034883">
    <property type="component" value="Chromosome"/>
</dbReference>
<evidence type="ECO:0000313" key="2">
    <source>
        <dbReference type="Proteomes" id="UP000034883"/>
    </source>
</evidence>
<dbReference type="OrthoDB" id="5521790at2"/>
<gene>
    <name evidence="1" type="ORF">DB32_004940</name>
</gene>
<name>A0A0F6YK82_9BACT</name>
<dbReference type="Gene3D" id="3.40.50.410">
    <property type="entry name" value="von Willebrand factor, type A domain"/>
    <property type="match status" value="1"/>
</dbReference>
<reference evidence="1 2" key="1">
    <citation type="submission" date="2015-03" db="EMBL/GenBank/DDBJ databases">
        <title>Genome assembly of Sandaracinus amylolyticus DSM 53668.</title>
        <authorList>
            <person name="Sharma G."/>
            <person name="Subramanian S."/>
        </authorList>
    </citation>
    <scope>NUCLEOTIDE SEQUENCE [LARGE SCALE GENOMIC DNA]</scope>
    <source>
        <strain evidence="1 2">DSM 53668</strain>
    </source>
</reference>
<dbReference type="InterPro" id="IPR036465">
    <property type="entry name" value="vWFA_dom_sf"/>
</dbReference>
<protein>
    <submittedName>
        <fullName evidence="1">Uncharacterized protein</fullName>
    </submittedName>
</protein>
<accession>A0A0F6YK82</accession>
<proteinExistence type="predicted"/>
<dbReference type="SUPFAM" id="SSF53300">
    <property type="entry name" value="vWA-like"/>
    <property type="match status" value="1"/>
</dbReference>
<dbReference type="AlphaFoldDB" id="A0A0F6YK82"/>
<organism evidence="1 2">
    <name type="scientific">Sandaracinus amylolyticus</name>
    <dbReference type="NCBI Taxonomy" id="927083"/>
    <lineage>
        <taxon>Bacteria</taxon>
        <taxon>Pseudomonadati</taxon>
        <taxon>Myxococcota</taxon>
        <taxon>Polyangia</taxon>
        <taxon>Polyangiales</taxon>
        <taxon>Sandaracinaceae</taxon>
        <taxon>Sandaracinus</taxon>
    </lineage>
</organism>
<dbReference type="PROSITE" id="PS51257">
    <property type="entry name" value="PROKAR_LIPOPROTEIN"/>
    <property type="match status" value="1"/>
</dbReference>
<keyword evidence="2" id="KW-1185">Reference proteome</keyword>
<dbReference type="Pfam" id="PF24909">
    <property type="entry name" value="vWA_SIBA-E"/>
    <property type="match status" value="1"/>
</dbReference>